<dbReference type="Proteomes" id="UP000001055">
    <property type="component" value="Unassembled WGS sequence"/>
</dbReference>
<organism evidence="1 2">
    <name type="scientific">Phaeosphaeria nodorum (strain SN15 / ATCC MYA-4574 / FGSC 10173)</name>
    <name type="common">Glume blotch fungus</name>
    <name type="synonym">Parastagonospora nodorum</name>
    <dbReference type="NCBI Taxonomy" id="321614"/>
    <lineage>
        <taxon>Eukaryota</taxon>
        <taxon>Fungi</taxon>
        <taxon>Dikarya</taxon>
        <taxon>Ascomycota</taxon>
        <taxon>Pezizomycotina</taxon>
        <taxon>Dothideomycetes</taxon>
        <taxon>Pleosporomycetidae</taxon>
        <taxon>Pleosporales</taxon>
        <taxon>Pleosporineae</taxon>
        <taxon>Phaeosphaeriaceae</taxon>
        <taxon>Parastagonospora</taxon>
    </lineage>
</organism>
<dbReference type="RefSeq" id="XP_001806523.1">
    <property type="nucleotide sequence ID" value="XM_001806471.1"/>
</dbReference>
<name>Q0TVS2_PHANO</name>
<reference evidence="2" key="1">
    <citation type="journal article" date="2007" name="Plant Cell">
        <title>Dothideomycete-plant interactions illuminated by genome sequencing and EST analysis of the wheat pathogen Stagonospora nodorum.</title>
        <authorList>
            <person name="Hane J.K."/>
            <person name="Lowe R.G."/>
            <person name="Solomon P.S."/>
            <person name="Tan K.C."/>
            <person name="Schoch C.L."/>
            <person name="Spatafora J.W."/>
            <person name="Crous P.W."/>
            <person name="Kodira C."/>
            <person name="Birren B.W."/>
            <person name="Galagan J.E."/>
            <person name="Torriani S.F."/>
            <person name="McDonald B.A."/>
            <person name="Oliver R.P."/>
        </authorList>
    </citation>
    <scope>NUCLEOTIDE SEQUENCE [LARGE SCALE GENOMIC DNA]</scope>
    <source>
        <strain evidence="2">SN15 / ATCC MYA-4574 / FGSC 10173</strain>
    </source>
</reference>
<dbReference type="GeneID" id="5983454"/>
<protein>
    <submittedName>
        <fullName evidence="1">Uncharacterized protein</fullName>
    </submittedName>
</protein>
<accession>Q0TVS2</accession>
<sequence>MDTFTATTGHYESNAFNITLNSSFRSEDVNT</sequence>
<gene>
    <name evidence="1" type="ORF">SNOG_16405</name>
</gene>
<proteinExistence type="predicted"/>
<dbReference type="KEGG" id="pno:SNOG_16405"/>
<evidence type="ECO:0000313" key="1">
    <source>
        <dbReference type="EMBL" id="EAT76230.1"/>
    </source>
</evidence>
<dbReference type="EMBL" id="CH445371">
    <property type="protein sequence ID" value="EAT76230.1"/>
    <property type="molecule type" value="Genomic_DNA"/>
</dbReference>
<dbReference type="InParanoid" id="Q0TVS2"/>
<evidence type="ECO:0000313" key="2">
    <source>
        <dbReference type="Proteomes" id="UP000001055"/>
    </source>
</evidence>
<dbReference type="AlphaFoldDB" id="Q0TVS2"/>